<feature type="transmembrane region" description="Helical" evidence="7">
    <location>
        <begin position="320"/>
        <end position="339"/>
    </location>
</feature>
<gene>
    <name evidence="8" type="ORF">AMC99_00637</name>
</gene>
<feature type="transmembrane region" description="Helical" evidence="7">
    <location>
        <begin position="247"/>
        <end position="266"/>
    </location>
</feature>
<feature type="transmembrane region" description="Helical" evidence="7">
    <location>
        <begin position="15"/>
        <end position="35"/>
    </location>
</feature>
<keyword evidence="3" id="KW-0813">Transport</keyword>
<dbReference type="Proteomes" id="UP000057938">
    <property type="component" value="Chromosome"/>
</dbReference>
<evidence type="ECO:0000256" key="4">
    <source>
        <dbReference type="ARBA" id="ARBA00022692"/>
    </source>
</evidence>
<keyword evidence="5 7" id="KW-1133">Transmembrane helix</keyword>
<feature type="transmembrane region" description="Helical" evidence="7">
    <location>
        <begin position="414"/>
        <end position="434"/>
    </location>
</feature>
<evidence type="ECO:0000256" key="7">
    <source>
        <dbReference type="SAM" id="Phobius"/>
    </source>
</evidence>
<feature type="transmembrane region" description="Helical" evidence="7">
    <location>
        <begin position="171"/>
        <end position="192"/>
    </location>
</feature>
<dbReference type="PANTHER" id="PTHR43298">
    <property type="entry name" value="MULTIDRUG RESISTANCE PROTEIN NORM-RELATED"/>
    <property type="match status" value="1"/>
</dbReference>
<comment type="similarity">
    <text evidence="2">Belongs to the multi antimicrobial extrusion (MATE) (TC 2.A.66.1) family.</text>
</comment>
<dbReference type="EMBL" id="CP012669">
    <property type="protein sequence ID" value="ALE15947.1"/>
    <property type="molecule type" value="Genomic_DNA"/>
</dbReference>
<feature type="transmembrane region" description="Helical" evidence="7">
    <location>
        <begin position="91"/>
        <end position="111"/>
    </location>
</feature>
<protein>
    <submittedName>
        <fullName evidence="8">DNA-damage-inducible protein F</fullName>
    </submittedName>
</protein>
<organism evidence="8 9">
    <name type="scientific">Altererythrobacter epoxidivorans</name>
    <dbReference type="NCBI Taxonomy" id="361183"/>
    <lineage>
        <taxon>Bacteria</taxon>
        <taxon>Pseudomonadati</taxon>
        <taxon>Pseudomonadota</taxon>
        <taxon>Alphaproteobacteria</taxon>
        <taxon>Sphingomonadales</taxon>
        <taxon>Erythrobacteraceae</taxon>
        <taxon>Altererythrobacter</taxon>
    </lineage>
</organism>
<proteinExistence type="inferred from homology"/>
<dbReference type="InterPro" id="IPR002528">
    <property type="entry name" value="MATE_fam"/>
</dbReference>
<evidence type="ECO:0000256" key="6">
    <source>
        <dbReference type="ARBA" id="ARBA00023136"/>
    </source>
</evidence>
<feature type="transmembrane region" description="Helical" evidence="7">
    <location>
        <begin position="278"/>
        <end position="300"/>
    </location>
</feature>
<dbReference type="OrthoDB" id="9789527at2"/>
<dbReference type="AlphaFoldDB" id="A0A0M4LTX4"/>
<evidence type="ECO:0000256" key="5">
    <source>
        <dbReference type="ARBA" id="ARBA00022989"/>
    </source>
</evidence>
<dbReference type="CDD" id="cd13136">
    <property type="entry name" value="MATE_DinF_like"/>
    <property type="match status" value="1"/>
</dbReference>
<feature type="transmembrane region" description="Helical" evidence="7">
    <location>
        <begin position="139"/>
        <end position="159"/>
    </location>
</feature>
<dbReference type="PATRIC" id="fig|361183.4.peg.630"/>
<dbReference type="GO" id="GO:0005886">
    <property type="term" value="C:plasma membrane"/>
    <property type="evidence" value="ECO:0007669"/>
    <property type="project" value="TreeGrafter"/>
</dbReference>
<reference evidence="8 9" key="1">
    <citation type="submission" date="2015-09" db="EMBL/GenBank/DDBJ databases">
        <title>Complete genome sequence of a benzo[a]pyrene-degrading bacterium Altererythrobacter epoxidivorans CGMCC 1.7731T.</title>
        <authorList>
            <person name="Li Z."/>
            <person name="Cheng H."/>
            <person name="Huo Y."/>
            <person name="Xu X."/>
        </authorList>
    </citation>
    <scope>NUCLEOTIDE SEQUENCE [LARGE SCALE GENOMIC DNA]</scope>
    <source>
        <strain evidence="8 9">CGMCC 1.7731</strain>
    </source>
</reference>
<accession>A0A0M4LTX4</accession>
<dbReference type="RefSeq" id="WP_061922646.1">
    <property type="nucleotide sequence ID" value="NZ_CP012669.1"/>
</dbReference>
<dbReference type="GO" id="GO:0015297">
    <property type="term" value="F:antiporter activity"/>
    <property type="evidence" value="ECO:0007669"/>
    <property type="project" value="InterPro"/>
</dbReference>
<evidence type="ECO:0000313" key="9">
    <source>
        <dbReference type="Proteomes" id="UP000057938"/>
    </source>
</evidence>
<sequence>MSTATAKIHQLDKHAIWAIALPAMITNVATALIGVGDMWIVGRLGDAPTQGAVDVGARLFAVLFTGMNFLKTGTTGLVAQEGARAGAEPQVMVLVRGLYVGAIIAAILLLAKPFLLPFALDALGAEARVRDAAAIYTEIRYWAAPGVMFNLALIGFLVGRRQMTAILVFEVAYNLLNVGLGLFFVLKLNWGIAGIGWSSFIAEYAKLIAVAAFVFRGPVIAHLLKCLSKLPFDWKGLKPFLSMNRDLFLRTMILTISLAALTRLGAERGPVVLAANGIIYQCFIFSALLLDGFENAAQVLNGERLGARDRDGFSGYVRAILLRGIGAAAIVSLMFLLFAEPIVASFAATDAVAAEAAAMKVWLVLIPFAGVASFIFDGVYVGASWTRALLLTMVGATVAYCLSLWLTWPLGNHGLWLSFTLYLALRAVLQMVLLPRQMARTFPQD</sequence>
<evidence type="ECO:0000256" key="3">
    <source>
        <dbReference type="ARBA" id="ARBA00022448"/>
    </source>
</evidence>
<keyword evidence="6 7" id="KW-0472">Membrane</keyword>
<dbReference type="KEGG" id="aep:AMC99_00637"/>
<dbReference type="Pfam" id="PF01554">
    <property type="entry name" value="MatE"/>
    <property type="match status" value="2"/>
</dbReference>
<evidence type="ECO:0000256" key="2">
    <source>
        <dbReference type="ARBA" id="ARBA00010199"/>
    </source>
</evidence>
<name>A0A0M4LTX4_9SPHN</name>
<evidence type="ECO:0000256" key="1">
    <source>
        <dbReference type="ARBA" id="ARBA00004141"/>
    </source>
</evidence>
<feature type="transmembrane region" description="Helical" evidence="7">
    <location>
        <begin position="388"/>
        <end position="408"/>
    </location>
</feature>
<comment type="subcellular location">
    <subcellularLocation>
        <location evidence="1">Membrane</location>
        <topology evidence="1">Multi-pass membrane protein</topology>
    </subcellularLocation>
</comment>
<keyword evidence="9" id="KW-1185">Reference proteome</keyword>
<dbReference type="STRING" id="361183.AMC99_00637"/>
<feature type="transmembrane region" description="Helical" evidence="7">
    <location>
        <begin position="55"/>
        <end position="79"/>
    </location>
</feature>
<evidence type="ECO:0000313" key="8">
    <source>
        <dbReference type="EMBL" id="ALE15947.1"/>
    </source>
</evidence>
<dbReference type="InterPro" id="IPR044644">
    <property type="entry name" value="DinF-like"/>
</dbReference>
<feature type="transmembrane region" description="Helical" evidence="7">
    <location>
        <begin position="204"/>
        <end position="227"/>
    </location>
</feature>
<dbReference type="PANTHER" id="PTHR43298:SF2">
    <property type="entry name" value="FMN_FAD EXPORTER YEEO-RELATED"/>
    <property type="match status" value="1"/>
</dbReference>
<keyword evidence="4 7" id="KW-0812">Transmembrane</keyword>
<dbReference type="GO" id="GO:0042910">
    <property type="term" value="F:xenobiotic transmembrane transporter activity"/>
    <property type="evidence" value="ECO:0007669"/>
    <property type="project" value="InterPro"/>
</dbReference>
<feature type="transmembrane region" description="Helical" evidence="7">
    <location>
        <begin position="359"/>
        <end position="381"/>
    </location>
</feature>
<dbReference type="InterPro" id="IPR050222">
    <property type="entry name" value="MATE_MdtK"/>
</dbReference>
<dbReference type="NCBIfam" id="TIGR00797">
    <property type="entry name" value="matE"/>
    <property type="match status" value="1"/>
</dbReference>